<evidence type="ECO:0000313" key="2">
    <source>
        <dbReference type="EMBL" id="KAG6672087.1"/>
    </source>
</evidence>
<evidence type="ECO:0000313" key="3">
    <source>
        <dbReference type="Proteomes" id="UP000811246"/>
    </source>
</evidence>
<protein>
    <submittedName>
        <fullName evidence="2">Uncharacterized protein</fullName>
    </submittedName>
</protein>
<dbReference type="Pfam" id="PF03140">
    <property type="entry name" value="DUF247"/>
    <property type="match status" value="1"/>
</dbReference>
<dbReference type="Proteomes" id="UP000811246">
    <property type="component" value="Chromosome 16"/>
</dbReference>
<name>A0A922D0X3_CARIL</name>
<dbReference type="AlphaFoldDB" id="A0A922D0X3"/>
<organism evidence="2 3">
    <name type="scientific">Carya illinoinensis</name>
    <name type="common">Pecan</name>
    <dbReference type="NCBI Taxonomy" id="32201"/>
    <lineage>
        <taxon>Eukaryota</taxon>
        <taxon>Viridiplantae</taxon>
        <taxon>Streptophyta</taxon>
        <taxon>Embryophyta</taxon>
        <taxon>Tracheophyta</taxon>
        <taxon>Spermatophyta</taxon>
        <taxon>Magnoliopsida</taxon>
        <taxon>eudicotyledons</taxon>
        <taxon>Gunneridae</taxon>
        <taxon>Pentapetalae</taxon>
        <taxon>rosids</taxon>
        <taxon>fabids</taxon>
        <taxon>Fagales</taxon>
        <taxon>Juglandaceae</taxon>
        <taxon>Carya</taxon>
    </lineage>
</organism>
<dbReference type="InterPro" id="IPR004158">
    <property type="entry name" value="DUF247_pln"/>
</dbReference>
<feature type="coiled-coil region" evidence="1">
    <location>
        <begin position="116"/>
        <end position="143"/>
    </location>
</feature>
<keyword evidence="1" id="KW-0175">Coiled coil</keyword>
<dbReference type="EMBL" id="CM031840">
    <property type="protein sequence ID" value="KAG6672087.1"/>
    <property type="molecule type" value="Genomic_DNA"/>
</dbReference>
<comment type="caution">
    <text evidence="2">The sequence shown here is derived from an EMBL/GenBank/DDBJ whole genome shotgun (WGS) entry which is preliminary data.</text>
</comment>
<reference evidence="2" key="1">
    <citation type="submission" date="2021-01" db="EMBL/GenBank/DDBJ databases">
        <authorList>
            <person name="Lovell J.T."/>
            <person name="Bentley N."/>
            <person name="Bhattarai G."/>
            <person name="Jenkins J.W."/>
            <person name="Sreedasyam A."/>
            <person name="Alarcon Y."/>
            <person name="Bock C."/>
            <person name="Boston L."/>
            <person name="Carlson J."/>
            <person name="Cervantes K."/>
            <person name="Clermont K."/>
            <person name="Krom N."/>
            <person name="Kubenka K."/>
            <person name="Mamidi S."/>
            <person name="Mattison C."/>
            <person name="Monteros M."/>
            <person name="Pisani C."/>
            <person name="Plott C."/>
            <person name="Rajasekar S."/>
            <person name="Rhein H.S."/>
            <person name="Rohla C."/>
            <person name="Song M."/>
            <person name="Hilaire R.S."/>
            <person name="Shu S."/>
            <person name="Wells L."/>
            <person name="Wang X."/>
            <person name="Webber J."/>
            <person name="Heerema R.J."/>
            <person name="Klein P."/>
            <person name="Conner P."/>
            <person name="Grauke L."/>
            <person name="Grimwood J."/>
            <person name="Schmutz J."/>
            <person name="Randall J.J."/>
        </authorList>
    </citation>
    <scope>NUCLEOTIDE SEQUENCE</scope>
    <source>
        <tissue evidence="2">Leaf</tissue>
    </source>
</reference>
<dbReference type="PANTHER" id="PTHR31170:SF25">
    <property type="entry name" value="BNAA09G04570D PROTEIN"/>
    <property type="match status" value="1"/>
</dbReference>
<gene>
    <name evidence="2" type="ORF">I3842_16G039700</name>
</gene>
<dbReference type="PANTHER" id="PTHR31170">
    <property type="entry name" value="BNAC04G53230D PROTEIN"/>
    <property type="match status" value="1"/>
</dbReference>
<sequence length="383" mass="44705">MEITINSEIGEPSRANDQETIRKFTQGELDIIHKQVTKSSEEAKKLLKEVVRGSTSCIYRVLPRLKKINGEPLYEPNLVSIGPYYYKLRNEKFQMAEDCKWKCFGLLVMKDRDLDMQQQINTYKRCLQKISELEEKIRNCYSEEFEVSGIEFLEMTVLDACFIIDTIVMRRSIIIAARAWVVPYCYRDFLLLENQIPFFVLEEIFALTHNISFEESRSKLVSPLLDLVRTSLNPSNIRQGIKSIFKTTFIHCISKHRLAGIKVSQGKVRMSFLEVKFKRGVIEMPNIAIDDLMRCVLLNSVAFEQCHQGRSKCFSVYATFLDCLVNTEEDVEYLRERNIIDNYLTDDSELAGFINRAGKDLVFNVFDDFYLVELFEDVDRHYI</sequence>
<evidence type="ECO:0000256" key="1">
    <source>
        <dbReference type="SAM" id="Coils"/>
    </source>
</evidence>
<proteinExistence type="predicted"/>
<accession>A0A922D0X3</accession>